<dbReference type="Pfam" id="PF00582">
    <property type="entry name" value="Usp"/>
    <property type="match status" value="1"/>
</dbReference>
<gene>
    <name evidence="2" type="ORF">GHK86_09495</name>
</gene>
<protein>
    <submittedName>
        <fullName evidence="2">Universal stress protein</fullName>
    </submittedName>
</protein>
<comment type="caution">
    <text evidence="2">The sequence shown here is derived from an EMBL/GenBank/DDBJ whole genome shotgun (WGS) entry which is preliminary data.</text>
</comment>
<keyword evidence="3" id="KW-1185">Reference proteome</keyword>
<dbReference type="Proteomes" id="UP000437736">
    <property type="component" value="Unassembled WGS sequence"/>
</dbReference>
<dbReference type="InterPro" id="IPR014729">
    <property type="entry name" value="Rossmann-like_a/b/a_fold"/>
</dbReference>
<organism evidence="2 3">
    <name type="scientific">Acidiferrimicrobium australe</name>
    <dbReference type="NCBI Taxonomy" id="2664430"/>
    <lineage>
        <taxon>Bacteria</taxon>
        <taxon>Bacillati</taxon>
        <taxon>Actinomycetota</taxon>
        <taxon>Acidimicrobiia</taxon>
        <taxon>Acidimicrobiales</taxon>
        <taxon>Acidimicrobiaceae</taxon>
        <taxon>Acidiferrimicrobium</taxon>
    </lineage>
</organism>
<feature type="domain" description="UspA" evidence="1">
    <location>
        <begin position="36"/>
        <end position="171"/>
    </location>
</feature>
<dbReference type="SUPFAM" id="SSF52402">
    <property type="entry name" value="Adenine nucleotide alpha hydrolases-like"/>
    <property type="match status" value="1"/>
</dbReference>
<accession>A0ABW9QU47</accession>
<dbReference type="Gene3D" id="3.40.50.620">
    <property type="entry name" value="HUPs"/>
    <property type="match status" value="1"/>
</dbReference>
<evidence type="ECO:0000313" key="2">
    <source>
        <dbReference type="EMBL" id="MST32949.1"/>
    </source>
</evidence>
<dbReference type="InterPro" id="IPR006016">
    <property type="entry name" value="UspA"/>
</dbReference>
<dbReference type="EMBL" id="WJHE01000440">
    <property type="protein sequence ID" value="MST32949.1"/>
    <property type="molecule type" value="Genomic_DNA"/>
</dbReference>
<name>A0ABW9QU47_9ACTN</name>
<evidence type="ECO:0000259" key="1">
    <source>
        <dbReference type="Pfam" id="PF00582"/>
    </source>
</evidence>
<proteinExistence type="predicted"/>
<dbReference type="CDD" id="cd00293">
    <property type="entry name" value="USP-like"/>
    <property type="match status" value="1"/>
</dbReference>
<reference evidence="2 3" key="1">
    <citation type="submission" date="2019-11" db="EMBL/GenBank/DDBJ databases">
        <title>Acidiferrimicrobium australis gen. nov., sp. nov., an acidophilic and obligately heterotrophic, member of the Actinobacteria that catalyses dissimilatory oxido- reduction of iron isolated from metal-rich acidic water in Chile.</title>
        <authorList>
            <person name="Gonzalez D."/>
            <person name="Huber K."/>
            <person name="Hedrich S."/>
            <person name="Rojas-Villalobos C."/>
            <person name="Quatrini R."/>
            <person name="Dinamarca M.A."/>
            <person name="Schwarz A."/>
            <person name="Canales C."/>
            <person name="Nancucheo I."/>
        </authorList>
    </citation>
    <scope>NUCLEOTIDE SEQUENCE [LARGE SCALE GENOMIC DNA]</scope>
    <source>
        <strain evidence="2 3">USS-CCA1</strain>
    </source>
</reference>
<evidence type="ECO:0000313" key="3">
    <source>
        <dbReference type="Proteomes" id="UP000437736"/>
    </source>
</evidence>
<sequence>MFGAAVTGVESGKVSDRVRAASGMAGDGGDRRSWLVVGVDAGSASVGALCTAMDLAGRLGAGIAAVHAIDLRDFPVDPDSDDWGSEAERTLQAQEELVRSVMAGWERHWLYRAVRGEPARVLTGVATQLDALMIVVGARGRRHRHDWGGWADHSIPHRLVGHAERPVLVVPAPVVAGAPAGRPG</sequence>